<feature type="binding site" evidence="14">
    <location>
        <begin position="197"/>
        <end position="201"/>
    </location>
    <ligand>
        <name>pyridoxal 5'-phosphate</name>
        <dbReference type="ChEBI" id="CHEBI:597326"/>
    </ligand>
</feature>
<evidence type="ECO:0000256" key="4">
    <source>
        <dbReference type="ARBA" id="ARBA00005517"/>
    </source>
</evidence>
<comment type="similarity">
    <text evidence="4 13">Belongs to the threonine synthase family.</text>
</comment>
<keyword evidence="8 13" id="KW-0791">Threonine biosynthesis</keyword>
<keyword evidence="7 13" id="KW-0028">Amino-acid biosynthesis</keyword>
<evidence type="ECO:0000256" key="11">
    <source>
        <dbReference type="ARBA" id="ARBA00049144"/>
    </source>
</evidence>
<dbReference type="GO" id="GO:0006567">
    <property type="term" value="P:L-threonine catabolic process"/>
    <property type="evidence" value="ECO:0007669"/>
    <property type="project" value="TreeGrafter"/>
</dbReference>
<protein>
    <recommendedName>
        <fullName evidence="6 12">Threonine synthase</fullName>
        <ecNumber evidence="5 12">4.2.3.1</ecNumber>
    </recommendedName>
</protein>
<dbReference type="Gene3D" id="3.40.50.1100">
    <property type="match status" value="2"/>
</dbReference>
<evidence type="ECO:0000256" key="13">
    <source>
        <dbReference type="PIRNR" id="PIRNR038945"/>
    </source>
</evidence>
<dbReference type="Proteomes" id="UP000008221">
    <property type="component" value="Chromosome"/>
</dbReference>
<reference evidence="18 19" key="1">
    <citation type="journal article" date="2009" name="Genome Res.">
        <title>Complete genome of the cellulolytic thermophile Acidothermus cellulolyticus 11B provides insights into its ecophysiological and evolutionary adaptations.</title>
        <authorList>
            <person name="Barabote R.D."/>
            <person name="Xie G."/>
            <person name="Leu D.H."/>
            <person name="Normand P."/>
            <person name="Necsulea A."/>
            <person name="Daubin V."/>
            <person name="Medigue C."/>
            <person name="Adney W.S."/>
            <person name="Xu X.C."/>
            <person name="Lapidus A."/>
            <person name="Parales R.E."/>
            <person name="Detter C."/>
            <person name="Pujic P."/>
            <person name="Bruce D."/>
            <person name="Lavire C."/>
            <person name="Challacombe J.F."/>
            <person name="Brettin T.S."/>
            <person name="Berry A.M."/>
        </authorList>
    </citation>
    <scope>NUCLEOTIDE SEQUENCE [LARGE SCALE GENOMIC DNA]</scope>
    <source>
        <strain evidence="19">ATCC 43068 / DSM 8971 / 11B</strain>
    </source>
</reference>
<dbReference type="eggNOG" id="COG0498">
    <property type="taxonomic scope" value="Bacteria"/>
</dbReference>
<comment type="catalytic activity">
    <reaction evidence="11 13">
        <text>O-phospho-L-homoserine + H2O = L-threonine + phosphate</text>
        <dbReference type="Rhea" id="RHEA:10840"/>
        <dbReference type="ChEBI" id="CHEBI:15377"/>
        <dbReference type="ChEBI" id="CHEBI:43474"/>
        <dbReference type="ChEBI" id="CHEBI:57590"/>
        <dbReference type="ChEBI" id="CHEBI:57926"/>
        <dbReference type="EC" id="4.2.3.1"/>
    </reaction>
</comment>
<dbReference type="InterPro" id="IPR000634">
    <property type="entry name" value="Ser/Thr_deHydtase_PyrdxlP-BS"/>
</dbReference>
<dbReference type="EC" id="4.2.3.1" evidence="5 12"/>
<dbReference type="InterPro" id="IPR036052">
    <property type="entry name" value="TrpB-like_PALP_sf"/>
</dbReference>
<evidence type="ECO:0000256" key="2">
    <source>
        <dbReference type="ARBA" id="ARBA00003648"/>
    </source>
</evidence>
<dbReference type="PANTHER" id="PTHR48078:SF6">
    <property type="entry name" value="L-THREONINE DEHYDRATASE CATABOLIC TDCB"/>
    <property type="match status" value="1"/>
</dbReference>
<dbReference type="GO" id="GO:0003941">
    <property type="term" value="F:L-serine ammonia-lyase activity"/>
    <property type="evidence" value="ECO:0007669"/>
    <property type="project" value="TreeGrafter"/>
</dbReference>
<gene>
    <name evidence="18" type="ordered locus">Acel_0631</name>
</gene>
<dbReference type="UniPathway" id="UPA00050">
    <property type="reaction ID" value="UER00065"/>
</dbReference>
<dbReference type="GO" id="GO:0030170">
    <property type="term" value="F:pyridoxal phosphate binding"/>
    <property type="evidence" value="ECO:0007669"/>
    <property type="project" value="InterPro"/>
</dbReference>
<dbReference type="SUPFAM" id="SSF53686">
    <property type="entry name" value="Tryptophan synthase beta subunit-like PLP-dependent enzymes"/>
    <property type="match status" value="1"/>
</dbReference>
<feature type="binding site" evidence="14">
    <location>
        <position position="97"/>
    </location>
    <ligand>
        <name>pyridoxal 5'-phosphate</name>
        <dbReference type="ChEBI" id="CHEBI:597326"/>
    </ligand>
</feature>
<dbReference type="PIRSF" id="PIRSF038945">
    <property type="entry name" value="Thr_synthase"/>
    <property type="match status" value="1"/>
</dbReference>
<proteinExistence type="inferred from homology"/>
<evidence type="ECO:0000313" key="18">
    <source>
        <dbReference type="EMBL" id="ABK52404.1"/>
    </source>
</evidence>
<feature type="modified residue" description="N6-(pyridoxal phosphate)lysine" evidence="15">
    <location>
        <position position="71"/>
    </location>
</feature>
<dbReference type="PANTHER" id="PTHR48078">
    <property type="entry name" value="THREONINE DEHYDRATASE, MITOCHONDRIAL-RELATED"/>
    <property type="match status" value="1"/>
</dbReference>
<comment type="function">
    <text evidence="2 13">Catalyzes the gamma-elimination of phosphate from L-phosphohomoserine and the beta-addition of water to produce L-threonine.</text>
</comment>
<evidence type="ECO:0000256" key="14">
    <source>
        <dbReference type="PIRSR" id="PIRSR038945-1"/>
    </source>
</evidence>
<feature type="cross-link" description="Isoglutamyl lysine isopeptide (Lys-Gln) (interchain with Q-Cter in protein Pup)" evidence="16">
    <location>
        <position position="153"/>
    </location>
</feature>
<keyword evidence="19" id="KW-1185">Reference proteome</keyword>
<feature type="domain" description="Tryptophan synthase beta chain-like PALP" evidence="17">
    <location>
        <begin position="34"/>
        <end position="331"/>
    </location>
</feature>
<comment type="cofactor">
    <cofactor evidence="1 13 14">
        <name>pyridoxal 5'-phosphate</name>
        <dbReference type="ChEBI" id="CHEBI:597326"/>
    </cofactor>
</comment>
<dbReference type="RefSeq" id="WP_011719467.1">
    <property type="nucleotide sequence ID" value="NC_008578.1"/>
</dbReference>
<dbReference type="FunCoup" id="A0LSJ4">
    <property type="interactions" value="130"/>
</dbReference>
<evidence type="ECO:0000256" key="16">
    <source>
        <dbReference type="PIRSR" id="PIRSR038945-3"/>
    </source>
</evidence>
<dbReference type="EMBL" id="CP000481">
    <property type="protein sequence ID" value="ABK52404.1"/>
    <property type="molecule type" value="Genomic_DNA"/>
</dbReference>
<dbReference type="PROSITE" id="PS00165">
    <property type="entry name" value="DEHYDRATASE_SER_THR"/>
    <property type="match status" value="1"/>
</dbReference>
<dbReference type="InParanoid" id="A0LSJ4"/>
<dbReference type="AlphaFoldDB" id="A0LSJ4"/>
<dbReference type="GO" id="GO:0009088">
    <property type="term" value="P:threonine biosynthetic process"/>
    <property type="evidence" value="ECO:0007669"/>
    <property type="project" value="UniProtKB-UniRule"/>
</dbReference>
<dbReference type="FunFam" id="3.40.50.1100:FF:000014">
    <property type="entry name" value="Threonine synthase"/>
    <property type="match status" value="1"/>
</dbReference>
<evidence type="ECO:0000313" key="19">
    <source>
        <dbReference type="Proteomes" id="UP000008221"/>
    </source>
</evidence>
<sequence length="365" mass="37874">MTTTSTAAAARPRWRGLIEEYRRWLPVSDDTPVITLQEGGTPLLPAPVLSEKTGCEVYLKVEGANPTGSFKDRGMTVAISKAVQAGSRAVICASTGNTSASAAAYAARAGLLCAVLVPQGKIALGKLAQALVHGAKLLQIDGNFDDCLALAAKLAQDYPVTLVNSINPDRIEGQKTAAFEIVDALGDAPDVHCLPVGNAGNITAYWKGYVEYADPSRGGPARRRPRMFGFQAAGAAPIVLGRVVEKPSTIATAIRIGNPASWTKALEARDASGGAILSVTDRQILAAYRLLATREAVFVEPASAASVAGLLAAREQGLLDRGLRVVCTVTGNGLKDPDWAIAGAPAPVTVPPDPQAAARTLGLHA</sequence>
<dbReference type="InterPro" id="IPR026260">
    <property type="entry name" value="Thr_Synthase_bac/arc"/>
</dbReference>
<dbReference type="InterPro" id="IPR001926">
    <property type="entry name" value="TrpB-like_PALP"/>
</dbReference>
<keyword evidence="10 13" id="KW-0456">Lyase</keyword>
<dbReference type="STRING" id="351607.Acel_0631"/>
<evidence type="ECO:0000256" key="12">
    <source>
        <dbReference type="NCBIfam" id="TIGR00260"/>
    </source>
</evidence>
<dbReference type="GO" id="GO:0004794">
    <property type="term" value="F:threonine deaminase activity"/>
    <property type="evidence" value="ECO:0007669"/>
    <property type="project" value="TreeGrafter"/>
</dbReference>
<evidence type="ECO:0000259" key="17">
    <source>
        <dbReference type="Pfam" id="PF00291"/>
    </source>
</evidence>
<dbReference type="Pfam" id="PF00291">
    <property type="entry name" value="PALP"/>
    <property type="match status" value="1"/>
</dbReference>
<comment type="pathway">
    <text evidence="3 13">Amino-acid biosynthesis; L-threonine biosynthesis; L-threonine from L-aspartate: step 5/5.</text>
</comment>
<evidence type="ECO:0000256" key="1">
    <source>
        <dbReference type="ARBA" id="ARBA00001933"/>
    </source>
</evidence>
<evidence type="ECO:0000256" key="5">
    <source>
        <dbReference type="ARBA" id="ARBA00013028"/>
    </source>
</evidence>
<dbReference type="HOGENOM" id="CLU_028142_0_0_11"/>
<keyword evidence="9 13" id="KW-0663">Pyridoxal phosphate</keyword>
<evidence type="ECO:0000256" key="10">
    <source>
        <dbReference type="ARBA" id="ARBA00023239"/>
    </source>
</evidence>
<evidence type="ECO:0000256" key="15">
    <source>
        <dbReference type="PIRSR" id="PIRSR038945-2"/>
    </source>
</evidence>
<evidence type="ECO:0000256" key="9">
    <source>
        <dbReference type="ARBA" id="ARBA00022898"/>
    </source>
</evidence>
<dbReference type="GO" id="GO:0009097">
    <property type="term" value="P:isoleucine biosynthetic process"/>
    <property type="evidence" value="ECO:0007669"/>
    <property type="project" value="TreeGrafter"/>
</dbReference>
<dbReference type="NCBIfam" id="TIGR00260">
    <property type="entry name" value="thrC"/>
    <property type="match status" value="1"/>
</dbReference>
<feature type="binding site" evidence="14">
    <location>
        <position position="330"/>
    </location>
    <ligand>
        <name>pyridoxal 5'-phosphate</name>
        <dbReference type="ChEBI" id="CHEBI:597326"/>
    </ligand>
</feature>
<dbReference type="GO" id="GO:0004795">
    <property type="term" value="F:threonine synthase activity"/>
    <property type="evidence" value="ECO:0007669"/>
    <property type="project" value="UniProtKB-UniRule"/>
</dbReference>
<dbReference type="InterPro" id="IPR050147">
    <property type="entry name" value="Ser/Thr_Dehydratase"/>
</dbReference>
<evidence type="ECO:0000256" key="3">
    <source>
        <dbReference type="ARBA" id="ARBA00004979"/>
    </source>
</evidence>
<dbReference type="KEGG" id="ace:Acel_0631"/>
<dbReference type="GO" id="GO:0006565">
    <property type="term" value="P:L-serine catabolic process"/>
    <property type="evidence" value="ECO:0007669"/>
    <property type="project" value="TreeGrafter"/>
</dbReference>
<evidence type="ECO:0000256" key="7">
    <source>
        <dbReference type="ARBA" id="ARBA00022605"/>
    </source>
</evidence>
<organism evidence="18 19">
    <name type="scientific">Acidothermus cellulolyticus (strain ATCC 43068 / DSM 8971 / 11B)</name>
    <dbReference type="NCBI Taxonomy" id="351607"/>
    <lineage>
        <taxon>Bacteria</taxon>
        <taxon>Bacillati</taxon>
        <taxon>Actinomycetota</taxon>
        <taxon>Actinomycetes</taxon>
        <taxon>Acidothermales</taxon>
        <taxon>Acidothermaceae</taxon>
        <taxon>Acidothermus</taxon>
    </lineage>
</organism>
<name>A0LSJ4_ACIC1</name>
<accession>A0LSJ4</accession>
<evidence type="ECO:0000256" key="8">
    <source>
        <dbReference type="ARBA" id="ARBA00022697"/>
    </source>
</evidence>
<dbReference type="InterPro" id="IPR004450">
    <property type="entry name" value="Thr_synthase-like"/>
</dbReference>
<dbReference type="OrthoDB" id="9778118at2"/>
<evidence type="ECO:0000256" key="6">
    <source>
        <dbReference type="ARBA" id="ARBA00018679"/>
    </source>
</evidence>
<dbReference type="CDD" id="cd01563">
    <property type="entry name" value="Thr-synth_1"/>
    <property type="match status" value="1"/>
</dbReference>